<dbReference type="EMBL" id="JARBHB010000009">
    <property type="protein sequence ID" value="KAJ8875871.1"/>
    <property type="molecule type" value="Genomic_DNA"/>
</dbReference>
<comment type="caution">
    <text evidence="2">The sequence shown here is derived from an EMBL/GenBank/DDBJ whole genome shotgun (WGS) entry which is preliminary data.</text>
</comment>
<name>A0ABQ9GV46_9NEOP</name>
<gene>
    <name evidence="2" type="ORF">PR048_023776</name>
</gene>
<evidence type="ECO:0000256" key="1">
    <source>
        <dbReference type="SAM" id="MobiDB-lite"/>
    </source>
</evidence>
<reference evidence="2 3" key="1">
    <citation type="submission" date="2023-02" db="EMBL/GenBank/DDBJ databases">
        <title>LHISI_Scaffold_Assembly.</title>
        <authorList>
            <person name="Stuart O.P."/>
            <person name="Cleave R."/>
            <person name="Magrath M.J.L."/>
            <person name="Mikheyev A.S."/>
        </authorList>
    </citation>
    <scope>NUCLEOTIDE SEQUENCE [LARGE SCALE GENOMIC DNA]</scope>
    <source>
        <strain evidence="2">Daus_M_001</strain>
        <tissue evidence="2">Leg muscle</tissue>
    </source>
</reference>
<sequence>MRFLSVKIGGRSERAALAKYPSTFHIRRTIATIDLGLFTFREIARLDSPLRWQPTITPLSKPDSSVPRAISLPTGSTPDCSVRIGQRPRGKQENPGNAPDNGNVSHVSRMQKPGLTTPGIETRIVVVHETSGPTGRYNIVAVSDTVSQKQSSDTHKTPYDRVKRFRERKINIKASESVNLLNNVRGKLQLLPQPTIALPVQMSWEEVSVRLLKTVHDKVSHIDINLRTKSLPPACVYLTGLTKFNPFKSGIDPRENCVQGQESREREVIRATLTHTPGASSLLRAMRAVFPSQHCTVFLHTARLPSQLVAVTAHYSRLLQLAINSSSRSMQPEMTSAHEGEICAALNSGSVSRLTGCEHTTDSLYSDIFFFACGYVANVALVGGFRSGHSCLPRPCLPPLLHPHLISLSPVFGASLLRRVSIQDHAGNTASLARRSDGALGVRVSVARIAPSLLDLGRAVPSAHSLLSSISQASSRPQNTIAVSAALTVLSSTLALEACCRRRPSFLQCIPLLTIHVETADVQFRAISPAFGTKKLKSCKCDTATLYKYTIAATRRALNWLAWLAYSFPTYASRGRFPPGVAPEFSHVGIVADDAAARRVFSGISRFPRPFIPALLRTRLTSPSSALNTSILKGVQISSLTHYLHDYSEIVRCHT</sequence>
<dbReference type="Proteomes" id="UP001159363">
    <property type="component" value="Chromosome 8"/>
</dbReference>
<evidence type="ECO:0000313" key="2">
    <source>
        <dbReference type="EMBL" id="KAJ8875871.1"/>
    </source>
</evidence>
<proteinExistence type="predicted"/>
<keyword evidence="3" id="KW-1185">Reference proteome</keyword>
<organism evidence="2 3">
    <name type="scientific">Dryococelus australis</name>
    <dbReference type="NCBI Taxonomy" id="614101"/>
    <lineage>
        <taxon>Eukaryota</taxon>
        <taxon>Metazoa</taxon>
        <taxon>Ecdysozoa</taxon>
        <taxon>Arthropoda</taxon>
        <taxon>Hexapoda</taxon>
        <taxon>Insecta</taxon>
        <taxon>Pterygota</taxon>
        <taxon>Neoptera</taxon>
        <taxon>Polyneoptera</taxon>
        <taxon>Phasmatodea</taxon>
        <taxon>Verophasmatodea</taxon>
        <taxon>Anareolatae</taxon>
        <taxon>Phasmatidae</taxon>
        <taxon>Eurycanthinae</taxon>
        <taxon>Dryococelus</taxon>
    </lineage>
</organism>
<accession>A0ABQ9GV46</accession>
<feature type="region of interest" description="Disordered" evidence="1">
    <location>
        <begin position="58"/>
        <end position="105"/>
    </location>
</feature>
<evidence type="ECO:0000313" key="3">
    <source>
        <dbReference type="Proteomes" id="UP001159363"/>
    </source>
</evidence>
<protein>
    <submittedName>
        <fullName evidence="2">Uncharacterized protein</fullName>
    </submittedName>
</protein>